<dbReference type="GeneID" id="66163414"/>
<evidence type="ECO:0000313" key="2">
    <source>
        <dbReference type="EMBL" id="BCU70396.1"/>
    </source>
</evidence>
<protein>
    <submittedName>
        <fullName evidence="2">Uncharacterized protein</fullName>
    </submittedName>
</protein>
<keyword evidence="1" id="KW-0812">Transmembrane</keyword>
<dbReference type="KEGG" id="csty:KN1_16930"/>
<feature type="transmembrane region" description="Helical" evidence="1">
    <location>
        <begin position="7"/>
        <end position="26"/>
    </location>
</feature>
<keyword evidence="1" id="KW-0472">Membrane</keyword>
<keyword evidence="1" id="KW-1133">Transmembrane helix</keyword>
<dbReference type="Proteomes" id="UP000825123">
    <property type="component" value="Chromosome"/>
</dbReference>
<dbReference type="EMBL" id="AP024597">
    <property type="protein sequence ID" value="BCU70396.1"/>
    <property type="molecule type" value="Genomic_DNA"/>
</dbReference>
<sequence>MEKEDKILVLRAVIGVLSGIISFILVKDEIGSLIVPLMAYAFSIGIVYGLIKNVGLTKWDLLGRGVSILFASWLLIFVILYNV</sequence>
<feature type="transmembrane region" description="Helical" evidence="1">
    <location>
        <begin position="62"/>
        <end position="81"/>
    </location>
</feature>
<accession>A0A8D5ZJA4</accession>
<dbReference type="AlphaFoldDB" id="A0A8D5ZJA4"/>
<reference evidence="2 3" key="1">
    <citation type="submission" date="2021-04" db="EMBL/GenBank/DDBJ databases">
        <title>Complete genome sequence of Stygiolobus sp. KN-1.</title>
        <authorList>
            <person name="Nakamura K."/>
            <person name="Sakai H."/>
            <person name="Kurosawa N."/>
        </authorList>
    </citation>
    <scope>NUCLEOTIDE SEQUENCE [LARGE SCALE GENOMIC DNA]</scope>
    <source>
        <strain evidence="2 3">KN-1</strain>
    </source>
</reference>
<gene>
    <name evidence="2" type="ORF">KN1_16930</name>
</gene>
<proteinExistence type="predicted"/>
<dbReference type="RefSeq" id="WP_221286993.1">
    <property type="nucleotide sequence ID" value="NZ_AP024597.1"/>
</dbReference>
<name>A0A8D5ZJA4_9CREN</name>
<evidence type="ECO:0000256" key="1">
    <source>
        <dbReference type="SAM" id="Phobius"/>
    </source>
</evidence>
<feature type="transmembrane region" description="Helical" evidence="1">
    <location>
        <begin position="32"/>
        <end position="50"/>
    </location>
</feature>
<organism evidence="2 3">
    <name type="scientific">Stygiolobus caldivivus</name>
    <dbReference type="NCBI Taxonomy" id="2824673"/>
    <lineage>
        <taxon>Archaea</taxon>
        <taxon>Thermoproteota</taxon>
        <taxon>Thermoprotei</taxon>
        <taxon>Sulfolobales</taxon>
        <taxon>Sulfolobaceae</taxon>
        <taxon>Stygiolobus</taxon>
    </lineage>
</organism>
<keyword evidence="3" id="KW-1185">Reference proteome</keyword>
<evidence type="ECO:0000313" key="3">
    <source>
        <dbReference type="Proteomes" id="UP000825123"/>
    </source>
</evidence>